<keyword evidence="1" id="KW-0812">Transmembrane</keyword>
<evidence type="ECO:0000256" key="1">
    <source>
        <dbReference type="SAM" id="Phobius"/>
    </source>
</evidence>
<dbReference type="GO" id="GO:0006897">
    <property type="term" value="P:endocytosis"/>
    <property type="evidence" value="ECO:0007669"/>
    <property type="project" value="TreeGrafter"/>
</dbReference>
<reference evidence="3" key="1">
    <citation type="submission" date="2016-11" db="UniProtKB">
        <authorList>
            <consortium name="WormBaseParasite"/>
        </authorList>
    </citation>
    <scope>IDENTIFICATION</scope>
</reference>
<dbReference type="GO" id="GO:0018996">
    <property type="term" value="P:molting cycle, collagen and cuticulin-based cuticle"/>
    <property type="evidence" value="ECO:0007669"/>
    <property type="project" value="TreeGrafter"/>
</dbReference>
<evidence type="ECO:0000313" key="3">
    <source>
        <dbReference type="WBParaSite" id="Hba_08201"/>
    </source>
</evidence>
<dbReference type="WBParaSite" id="Hba_08201">
    <property type="protein sequence ID" value="Hba_08201"/>
    <property type="gene ID" value="Hba_08201"/>
</dbReference>
<sequence>MYTYDYHNNVIDSLHTFISILNRSFYRIGLFIGARPYHFFIFTLSISLLTLGIFQLNFSQCLQDGFVSRYSQARIEHDIKVKFDGIDTTAVQRFVALVRRKDRGSLLGREELRRVLEVKKYINEEILVTKDDTSYSHSQLCEDYCESNKLLEIFEKCVDDLYHNENVLIDHPKSLCGDFTIPIGIHIFGITRKLDI</sequence>
<proteinExistence type="predicted"/>
<keyword evidence="2" id="KW-1185">Reference proteome</keyword>
<evidence type="ECO:0000313" key="2">
    <source>
        <dbReference type="Proteomes" id="UP000095283"/>
    </source>
</evidence>
<dbReference type="InterPro" id="IPR051697">
    <property type="entry name" value="Patched_domain-protein"/>
</dbReference>
<organism evidence="2 3">
    <name type="scientific">Heterorhabditis bacteriophora</name>
    <name type="common">Entomopathogenic nematode worm</name>
    <dbReference type="NCBI Taxonomy" id="37862"/>
    <lineage>
        <taxon>Eukaryota</taxon>
        <taxon>Metazoa</taxon>
        <taxon>Ecdysozoa</taxon>
        <taxon>Nematoda</taxon>
        <taxon>Chromadorea</taxon>
        <taxon>Rhabditida</taxon>
        <taxon>Rhabditina</taxon>
        <taxon>Rhabditomorpha</taxon>
        <taxon>Strongyloidea</taxon>
        <taxon>Heterorhabditidae</taxon>
        <taxon>Heterorhabditis</taxon>
    </lineage>
</organism>
<feature type="transmembrane region" description="Helical" evidence="1">
    <location>
        <begin position="37"/>
        <end position="58"/>
    </location>
</feature>
<dbReference type="PANTHER" id="PTHR10796">
    <property type="entry name" value="PATCHED-RELATED"/>
    <property type="match status" value="1"/>
</dbReference>
<protein>
    <submittedName>
        <fullName evidence="3">Transmembrane protein</fullName>
    </submittedName>
</protein>
<accession>A0A1I7WSP2</accession>
<name>A0A1I7WSP2_HETBA</name>
<dbReference type="Proteomes" id="UP000095283">
    <property type="component" value="Unplaced"/>
</dbReference>
<dbReference type="AlphaFoldDB" id="A0A1I7WSP2"/>
<keyword evidence="1" id="KW-1133">Transmembrane helix</keyword>
<dbReference type="GO" id="GO:0005886">
    <property type="term" value="C:plasma membrane"/>
    <property type="evidence" value="ECO:0007669"/>
    <property type="project" value="TreeGrafter"/>
</dbReference>
<dbReference type="GO" id="GO:0030659">
    <property type="term" value="C:cytoplasmic vesicle membrane"/>
    <property type="evidence" value="ECO:0007669"/>
    <property type="project" value="TreeGrafter"/>
</dbReference>
<dbReference type="PANTHER" id="PTHR10796:SF90">
    <property type="entry name" value="SSD DOMAIN-CONTAINING PROTEIN"/>
    <property type="match status" value="1"/>
</dbReference>
<keyword evidence="1" id="KW-0472">Membrane</keyword>